<dbReference type="Pfam" id="PF13458">
    <property type="entry name" value="Peripla_BP_6"/>
    <property type="match status" value="1"/>
</dbReference>
<dbReference type="CDD" id="cd06268">
    <property type="entry name" value="PBP1_ABC_transporter_LIVBP-like"/>
    <property type="match status" value="1"/>
</dbReference>
<evidence type="ECO:0000256" key="2">
    <source>
        <dbReference type="ARBA" id="ARBA00022729"/>
    </source>
</evidence>
<keyword evidence="2" id="KW-0732">Signal</keyword>
<name>A0A919R7E3_9ACTN</name>
<dbReference type="EMBL" id="BOOU01000087">
    <property type="protein sequence ID" value="GII81047.1"/>
    <property type="molecule type" value="Genomic_DNA"/>
</dbReference>
<dbReference type="InterPro" id="IPR051010">
    <property type="entry name" value="BCAA_transport"/>
</dbReference>
<evidence type="ECO:0000256" key="1">
    <source>
        <dbReference type="ARBA" id="ARBA00010062"/>
    </source>
</evidence>
<dbReference type="InterPro" id="IPR028081">
    <property type="entry name" value="Leu-bd"/>
</dbReference>
<comment type="caution">
    <text evidence="4">The sequence shown here is derived from an EMBL/GenBank/DDBJ whole genome shotgun (WGS) entry which is preliminary data.</text>
</comment>
<comment type="similarity">
    <text evidence="1">Belongs to the leucine-binding protein family.</text>
</comment>
<reference evidence="4" key="1">
    <citation type="submission" date="2021-01" db="EMBL/GenBank/DDBJ databases">
        <title>Whole genome shotgun sequence of Sphaerisporangium rufum NBRC 109079.</title>
        <authorList>
            <person name="Komaki H."/>
            <person name="Tamura T."/>
        </authorList>
    </citation>
    <scope>NUCLEOTIDE SEQUENCE</scope>
    <source>
        <strain evidence="4">NBRC 109079</strain>
    </source>
</reference>
<dbReference type="Gene3D" id="3.40.50.2300">
    <property type="match status" value="2"/>
</dbReference>
<organism evidence="4 5">
    <name type="scientific">Sphaerisporangium rufum</name>
    <dbReference type="NCBI Taxonomy" id="1381558"/>
    <lineage>
        <taxon>Bacteria</taxon>
        <taxon>Bacillati</taxon>
        <taxon>Actinomycetota</taxon>
        <taxon>Actinomycetes</taxon>
        <taxon>Streptosporangiales</taxon>
        <taxon>Streptosporangiaceae</taxon>
        <taxon>Sphaerisporangium</taxon>
    </lineage>
</organism>
<evidence type="ECO:0000313" key="5">
    <source>
        <dbReference type="Proteomes" id="UP000655287"/>
    </source>
</evidence>
<dbReference type="SUPFAM" id="SSF53822">
    <property type="entry name" value="Periplasmic binding protein-like I"/>
    <property type="match status" value="1"/>
</dbReference>
<dbReference type="Proteomes" id="UP000655287">
    <property type="component" value="Unassembled WGS sequence"/>
</dbReference>
<gene>
    <name evidence="4" type="ORF">Sru01_60290</name>
</gene>
<sequence>MNKQAARVLLPLAVVVVGSLTACGGSSGSGSSGGGYVLGAALPLSGAGASTAATYRQGIEACVKWVNENDGLPKKITVKYVDTAGETEKGTAAFTKLTSVDRASMVFSAFSSITSALAPLAERAKVPVLNGGALSPALAGLDWVWNDIPFISQELGASIPYIKEKHPRFKKASLVYQNDLLGQEAVEIMKKGWTGEGRALATLPVAVNATSFTAQVDKVKAQAPDVIFMVYSGESQTALLQQLRSAGVDAQVVGASPIGELPSVLDLPEADGTLFTLQAMNFDSPDQITKFFLKEMNISAGEGAPAIPGNYCNGVLMWAHAAKELVREGKDVTGAALNEKFGAQGRIDAVGGSLELLADHTLKTDISINQIKDGKVTTLTTIPADG</sequence>
<dbReference type="PANTHER" id="PTHR30483:SF6">
    <property type="entry name" value="PERIPLASMIC BINDING PROTEIN OF ABC TRANSPORTER FOR NATURAL AMINO ACIDS"/>
    <property type="match status" value="1"/>
</dbReference>
<feature type="domain" description="Leucine-binding protein" evidence="3">
    <location>
        <begin position="38"/>
        <end position="374"/>
    </location>
</feature>
<dbReference type="PROSITE" id="PS51257">
    <property type="entry name" value="PROKAR_LIPOPROTEIN"/>
    <property type="match status" value="1"/>
</dbReference>
<dbReference type="AlphaFoldDB" id="A0A919R7E3"/>
<dbReference type="PANTHER" id="PTHR30483">
    <property type="entry name" value="LEUCINE-SPECIFIC-BINDING PROTEIN"/>
    <property type="match status" value="1"/>
</dbReference>
<dbReference type="RefSeq" id="WP_203992709.1">
    <property type="nucleotide sequence ID" value="NZ_BOOU01000087.1"/>
</dbReference>
<accession>A0A919R7E3</accession>
<evidence type="ECO:0000259" key="3">
    <source>
        <dbReference type="Pfam" id="PF13458"/>
    </source>
</evidence>
<protein>
    <submittedName>
        <fullName evidence="4">Branched-chain amino acid ABC transporter substrate-binding protein</fullName>
    </submittedName>
</protein>
<dbReference type="InterPro" id="IPR028082">
    <property type="entry name" value="Peripla_BP_I"/>
</dbReference>
<evidence type="ECO:0000313" key="4">
    <source>
        <dbReference type="EMBL" id="GII81047.1"/>
    </source>
</evidence>
<keyword evidence="5" id="KW-1185">Reference proteome</keyword>
<proteinExistence type="inferred from homology"/>